<evidence type="ECO:0000313" key="5">
    <source>
        <dbReference type="Proteomes" id="UP001340816"/>
    </source>
</evidence>
<dbReference type="Gene3D" id="1.10.287.1490">
    <property type="match status" value="1"/>
</dbReference>
<gene>
    <name evidence="4" type="ORF">OHB35_52530</name>
</gene>
<feature type="compositionally biased region" description="Basic and acidic residues" evidence="2">
    <location>
        <begin position="7"/>
        <end position="25"/>
    </location>
</feature>
<organism evidence="4 5">
    <name type="scientific">Streptomyces phaeochromogenes</name>
    <dbReference type="NCBI Taxonomy" id="1923"/>
    <lineage>
        <taxon>Bacteria</taxon>
        <taxon>Bacillati</taxon>
        <taxon>Actinomycetota</taxon>
        <taxon>Actinomycetes</taxon>
        <taxon>Kitasatosporales</taxon>
        <taxon>Streptomycetaceae</taxon>
        <taxon>Streptomyces</taxon>
        <taxon>Streptomyces phaeochromogenes group</taxon>
    </lineage>
</organism>
<evidence type="ECO:0000256" key="2">
    <source>
        <dbReference type="SAM" id="MobiDB-lite"/>
    </source>
</evidence>
<dbReference type="RefSeq" id="WP_326762720.1">
    <property type="nucleotide sequence ID" value="NZ_CP109135.1"/>
</dbReference>
<protein>
    <recommendedName>
        <fullName evidence="6">Chromosome partition protein Smc</fullName>
    </recommendedName>
</protein>
<dbReference type="EMBL" id="CP109135">
    <property type="protein sequence ID" value="WSD21182.1"/>
    <property type="molecule type" value="Genomic_DNA"/>
</dbReference>
<accession>A0ABZ1HUD8</accession>
<keyword evidence="3" id="KW-0812">Transmembrane</keyword>
<sequence length="454" mass="51693">MALGRNGSDHGAEKGRPGRPAKEPDPLLGSEITAWVGWLGELVDQTWPTRREATRALRVREDELSRMLSGRRIPRREWLDNLFDALHARTGQTVDTQARAQARVLYMDALRTFEELEKEQPGKRQEKRPSWQEYTLRDSVQEASHREQRIRDDLEKAHGQQQTLTKELQDLHGRWKRARAELGRAEKDIRAQAVGREEDERQLAAAARLVRELEEQIEAREQQRTTMLERIREQQHQLAQLRAERDALKEELSELKGSYAWRHEVERRLKEEFDIKERAQGLLGTAAGMWTAAWLLDGFTIQGDLKQQVVIVITCVVGSYLCGMSVSLLVMPLYATVAVPALRAAGRNDQRRAERNVTVASVVIIAVAWISTPYGMWLSVNVLCAEWLGLPVSLQGGFPAVLAMVVTVGAGLLAQLPLMALSLPILYGRLLIHERHEKQRRAQQDRVPKTVSRY</sequence>
<feature type="transmembrane region" description="Helical" evidence="3">
    <location>
        <begin position="400"/>
        <end position="432"/>
    </location>
</feature>
<reference evidence="4 5" key="1">
    <citation type="submission" date="2022-10" db="EMBL/GenBank/DDBJ databases">
        <title>The complete genomes of actinobacterial strains from the NBC collection.</title>
        <authorList>
            <person name="Joergensen T.S."/>
            <person name="Alvarez Arevalo M."/>
            <person name="Sterndorff E.B."/>
            <person name="Faurdal D."/>
            <person name="Vuksanovic O."/>
            <person name="Mourched A.-S."/>
            <person name="Charusanti P."/>
            <person name="Shaw S."/>
            <person name="Blin K."/>
            <person name="Weber T."/>
        </authorList>
    </citation>
    <scope>NUCLEOTIDE SEQUENCE [LARGE SCALE GENOMIC DNA]</scope>
    <source>
        <strain evidence="4 5">NBC 01752</strain>
    </source>
</reference>
<dbReference type="Proteomes" id="UP001340816">
    <property type="component" value="Chromosome"/>
</dbReference>
<keyword evidence="3" id="KW-0472">Membrane</keyword>
<evidence type="ECO:0000256" key="1">
    <source>
        <dbReference type="SAM" id="Coils"/>
    </source>
</evidence>
<name>A0ABZ1HUD8_STRPH</name>
<keyword evidence="5" id="KW-1185">Reference proteome</keyword>
<proteinExistence type="predicted"/>
<evidence type="ECO:0008006" key="6">
    <source>
        <dbReference type="Google" id="ProtNLM"/>
    </source>
</evidence>
<feature type="transmembrane region" description="Helical" evidence="3">
    <location>
        <begin position="356"/>
        <end position="380"/>
    </location>
</feature>
<keyword evidence="3" id="KW-1133">Transmembrane helix</keyword>
<keyword evidence="1" id="KW-0175">Coiled coil</keyword>
<evidence type="ECO:0000256" key="3">
    <source>
        <dbReference type="SAM" id="Phobius"/>
    </source>
</evidence>
<feature type="region of interest" description="Disordered" evidence="2">
    <location>
        <begin position="1"/>
        <end position="27"/>
    </location>
</feature>
<evidence type="ECO:0000313" key="4">
    <source>
        <dbReference type="EMBL" id="WSD21182.1"/>
    </source>
</evidence>
<feature type="coiled-coil region" evidence="1">
    <location>
        <begin position="196"/>
        <end position="258"/>
    </location>
</feature>
<feature type="transmembrane region" description="Helical" evidence="3">
    <location>
        <begin position="309"/>
        <end position="335"/>
    </location>
</feature>